<reference evidence="1 2" key="1">
    <citation type="submission" date="2020-04" db="EMBL/GenBank/DDBJ databases">
        <authorList>
            <person name="Yao Y."/>
            <person name="He Z."/>
        </authorList>
    </citation>
    <scope>NUCLEOTIDE SEQUENCE [LARGE SCALE GENOMIC DNA]</scope>
    <source>
        <strain evidence="1 2">CY-1</strain>
    </source>
</reference>
<dbReference type="EMBL" id="CP051487">
    <property type="protein sequence ID" value="QJC78148.1"/>
    <property type="molecule type" value="Genomic_DNA"/>
</dbReference>
<accession>A0AAE7DD91</accession>
<organism evidence="1 2">
    <name type="scientific">Pseudomonas umsongensis</name>
    <dbReference type="NCBI Taxonomy" id="198618"/>
    <lineage>
        <taxon>Bacteria</taxon>
        <taxon>Pseudomonadati</taxon>
        <taxon>Pseudomonadota</taxon>
        <taxon>Gammaproteobacteria</taxon>
        <taxon>Pseudomonadales</taxon>
        <taxon>Pseudomonadaceae</taxon>
        <taxon>Pseudomonas</taxon>
    </lineage>
</organism>
<name>A0AAE7DD91_9PSED</name>
<evidence type="ECO:0000313" key="1">
    <source>
        <dbReference type="EMBL" id="QJC78148.1"/>
    </source>
</evidence>
<dbReference type="RefSeq" id="WP_020797816.1">
    <property type="nucleotide sequence ID" value="NZ_CP044409.1"/>
</dbReference>
<gene>
    <name evidence="1" type="ORF">HGP31_07460</name>
</gene>
<dbReference type="AlphaFoldDB" id="A0AAE7DD91"/>
<proteinExistence type="predicted"/>
<evidence type="ECO:0000313" key="2">
    <source>
        <dbReference type="Proteomes" id="UP000501367"/>
    </source>
</evidence>
<sequence length="75" mass="8785">MNQEPIRREWLAGGKSESLAHYREIKYGGHQHDLQPSDAQKFELAEQDLNDSQISRKFHRALGWQPIVGFFFTKN</sequence>
<dbReference type="GeneID" id="72193405"/>
<dbReference type="KEGG" id="pum:HGP31_07460"/>
<dbReference type="Proteomes" id="UP000501367">
    <property type="component" value="Chromosome"/>
</dbReference>
<protein>
    <submittedName>
        <fullName evidence="1">Uncharacterized protein</fullName>
    </submittedName>
</protein>